<evidence type="ECO:0000313" key="3">
    <source>
        <dbReference type="EMBL" id="TGN14131.1"/>
    </source>
</evidence>
<sequence length="210" mass="24267">MDKHQIMIAQNLFRVFLFFSLSLSLTAQPKLPKEPNLPNVVGSEKKEDRDARGDTKEQKTVVQNLTLCDGRTVRGEGTILTEGIQFTHVREGIEYKKKLKMEEIESIRIETWELKQKKEEKKGISFEAMPKKIRIRARSGESYYKESGLADLKLLNLEIKNNNGTATLYSYWIDLRYPNGSWFSGLPAIKNDGLVRDDCLKDVVRLIEWE</sequence>
<dbReference type="EMBL" id="RQHV01000014">
    <property type="protein sequence ID" value="TGN14131.1"/>
    <property type="molecule type" value="Genomic_DNA"/>
</dbReference>
<keyword evidence="4" id="KW-1185">Reference proteome</keyword>
<feature type="region of interest" description="Disordered" evidence="1">
    <location>
        <begin position="32"/>
        <end position="57"/>
    </location>
</feature>
<evidence type="ECO:0000256" key="1">
    <source>
        <dbReference type="SAM" id="MobiDB-lite"/>
    </source>
</evidence>
<proteinExistence type="predicted"/>
<accession>A0A4R9LS89</accession>
<comment type="caution">
    <text evidence="3">The sequence shown here is derived from an EMBL/GenBank/DDBJ whole genome shotgun (WGS) entry which is preliminary data.</text>
</comment>
<gene>
    <name evidence="3" type="ORF">EHS11_02660</name>
</gene>
<evidence type="ECO:0000256" key="2">
    <source>
        <dbReference type="SAM" id="SignalP"/>
    </source>
</evidence>
<feature type="signal peptide" evidence="2">
    <location>
        <begin position="1"/>
        <end position="27"/>
    </location>
</feature>
<organism evidence="3 4">
    <name type="scientific">Leptospira ilyithenensis</name>
    <dbReference type="NCBI Taxonomy" id="2484901"/>
    <lineage>
        <taxon>Bacteria</taxon>
        <taxon>Pseudomonadati</taxon>
        <taxon>Spirochaetota</taxon>
        <taxon>Spirochaetia</taxon>
        <taxon>Leptospirales</taxon>
        <taxon>Leptospiraceae</taxon>
        <taxon>Leptospira</taxon>
    </lineage>
</organism>
<feature type="chain" id="PRO_5020805730" evidence="2">
    <location>
        <begin position="28"/>
        <end position="210"/>
    </location>
</feature>
<feature type="compositionally biased region" description="Basic and acidic residues" evidence="1">
    <location>
        <begin position="43"/>
        <end position="57"/>
    </location>
</feature>
<dbReference type="OrthoDB" id="345064at2"/>
<keyword evidence="2" id="KW-0732">Signal</keyword>
<reference evidence="3" key="1">
    <citation type="journal article" date="2019" name="PLoS Negl. Trop. Dis.">
        <title>Revisiting the worldwide diversity of Leptospira species in the environment.</title>
        <authorList>
            <person name="Vincent A.T."/>
            <person name="Schiettekatte O."/>
            <person name="Bourhy P."/>
            <person name="Veyrier F.J."/>
            <person name="Picardeau M."/>
        </authorList>
    </citation>
    <scope>NUCLEOTIDE SEQUENCE [LARGE SCALE GENOMIC DNA]</scope>
    <source>
        <strain evidence="3">201400974</strain>
    </source>
</reference>
<protein>
    <submittedName>
        <fullName evidence="3">Uncharacterized protein</fullName>
    </submittedName>
</protein>
<dbReference type="AlphaFoldDB" id="A0A4R9LS89"/>
<dbReference type="Proteomes" id="UP000298264">
    <property type="component" value="Unassembled WGS sequence"/>
</dbReference>
<evidence type="ECO:0000313" key="4">
    <source>
        <dbReference type="Proteomes" id="UP000298264"/>
    </source>
</evidence>
<name>A0A4R9LS89_9LEPT</name>
<dbReference type="RefSeq" id="WP_135762874.1">
    <property type="nucleotide sequence ID" value="NZ_RQHV01000014.1"/>
</dbReference>